<dbReference type="InterPro" id="IPR029068">
    <property type="entry name" value="Glyas_Bleomycin-R_OHBP_Dase"/>
</dbReference>
<dbReference type="AlphaFoldDB" id="A0A1X7MYT6"/>
<dbReference type="OrthoDB" id="9806868at2"/>
<accession>A0A1X7MYT6</accession>
<evidence type="ECO:0000313" key="3">
    <source>
        <dbReference type="EMBL" id="SMH30065.1"/>
    </source>
</evidence>
<dbReference type="Gene3D" id="3.30.720.110">
    <property type="match status" value="1"/>
</dbReference>
<dbReference type="RefSeq" id="WP_085463128.1">
    <property type="nucleotide sequence ID" value="NZ_FXBL01000004.1"/>
</dbReference>
<proteinExistence type="predicted"/>
<evidence type="ECO:0000256" key="1">
    <source>
        <dbReference type="SAM" id="MobiDB-lite"/>
    </source>
</evidence>
<sequence>MFKPEGHNSLSPYLIVDDAQATLDFIKAVFDTEPELIHRAEGDAIAHAEIRIDDTILMVGQWKGSGSVAHIHVYVPDVRTSFELARQAGGKPVQEPVRKDDPDLRGGIVDPSGTTWWLSTRQE</sequence>
<dbReference type="InterPro" id="IPR004360">
    <property type="entry name" value="Glyas_Fos-R_dOase_dom"/>
</dbReference>
<dbReference type="Gene3D" id="3.30.720.120">
    <property type="match status" value="1"/>
</dbReference>
<feature type="region of interest" description="Disordered" evidence="1">
    <location>
        <begin position="86"/>
        <end position="106"/>
    </location>
</feature>
<protein>
    <submittedName>
        <fullName evidence="3">Uncharacterized conserved protein PhnB, glyoxalase superfamily</fullName>
    </submittedName>
</protein>
<dbReference type="SUPFAM" id="SSF54593">
    <property type="entry name" value="Glyoxalase/Bleomycin resistance protein/Dihydroxybiphenyl dioxygenase"/>
    <property type="match status" value="1"/>
</dbReference>
<dbReference type="PANTHER" id="PTHR34109:SF1">
    <property type="entry name" value="VOC DOMAIN-CONTAINING PROTEIN"/>
    <property type="match status" value="1"/>
</dbReference>
<evidence type="ECO:0000313" key="4">
    <source>
        <dbReference type="Proteomes" id="UP000193083"/>
    </source>
</evidence>
<gene>
    <name evidence="3" type="ORF">SAMN02982922_0988</name>
</gene>
<name>A0A1X7MYT6_9HYPH</name>
<dbReference type="EMBL" id="FXBL01000004">
    <property type="protein sequence ID" value="SMH30065.1"/>
    <property type="molecule type" value="Genomic_DNA"/>
</dbReference>
<evidence type="ECO:0000259" key="2">
    <source>
        <dbReference type="PROSITE" id="PS51819"/>
    </source>
</evidence>
<dbReference type="PANTHER" id="PTHR34109">
    <property type="entry name" value="BNAUNNG04460D PROTEIN-RELATED"/>
    <property type="match status" value="1"/>
</dbReference>
<dbReference type="PROSITE" id="PS51819">
    <property type="entry name" value="VOC"/>
    <property type="match status" value="1"/>
</dbReference>
<keyword evidence="4" id="KW-1185">Reference proteome</keyword>
<feature type="domain" description="VOC" evidence="2">
    <location>
        <begin position="6"/>
        <end position="121"/>
    </location>
</feature>
<dbReference type="Pfam" id="PF00903">
    <property type="entry name" value="Glyoxalase"/>
    <property type="match status" value="1"/>
</dbReference>
<organism evidence="3 4">
    <name type="scientific">Mesorhizobium australicum</name>
    <dbReference type="NCBI Taxonomy" id="536018"/>
    <lineage>
        <taxon>Bacteria</taxon>
        <taxon>Pseudomonadati</taxon>
        <taxon>Pseudomonadota</taxon>
        <taxon>Alphaproteobacteria</taxon>
        <taxon>Hyphomicrobiales</taxon>
        <taxon>Phyllobacteriaceae</taxon>
        <taxon>Mesorhizobium</taxon>
    </lineage>
</organism>
<dbReference type="Proteomes" id="UP000193083">
    <property type="component" value="Unassembled WGS sequence"/>
</dbReference>
<dbReference type="InterPro" id="IPR037523">
    <property type="entry name" value="VOC_core"/>
</dbReference>
<reference evidence="3 4" key="1">
    <citation type="submission" date="2017-04" db="EMBL/GenBank/DDBJ databases">
        <authorList>
            <person name="Afonso C.L."/>
            <person name="Miller P.J."/>
            <person name="Scott M.A."/>
            <person name="Spackman E."/>
            <person name="Goraichik I."/>
            <person name="Dimitrov K.M."/>
            <person name="Suarez D.L."/>
            <person name="Swayne D.E."/>
        </authorList>
    </citation>
    <scope>NUCLEOTIDE SEQUENCE [LARGE SCALE GENOMIC DNA]</scope>
    <source>
        <strain evidence="3 4">B5P</strain>
    </source>
</reference>